<evidence type="ECO:0000256" key="2">
    <source>
        <dbReference type="ARBA" id="ARBA00022475"/>
    </source>
</evidence>
<dbReference type="PANTHER" id="PTHR40077:SF1">
    <property type="entry name" value="MEMBRANE PROTEIN"/>
    <property type="match status" value="1"/>
</dbReference>
<feature type="transmembrane region" description="Helical" evidence="6">
    <location>
        <begin position="68"/>
        <end position="87"/>
    </location>
</feature>
<feature type="transmembrane region" description="Helical" evidence="6">
    <location>
        <begin position="7"/>
        <end position="28"/>
    </location>
</feature>
<proteinExistence type="predicted"/>
<protein>
    <recommendedName>
        <fullName evidence="7">DUF3817 domain-containing protein</fullName>
    </recommendedName>
</protein>
<accession>A0A1V2VZP9</accession>
<feature type="transmembrane region" description="Helical" evidence="6">
    <location>
        <begin position="40"/>
        <end position="61"/>
    </location>
</feature>
<evidence type="ECO:0000313" key="10">
    <source>
        <dbReference type="Proteomes" id="UP000188543"/>
    </source>
</evidence>
<evidence type="ECO:0000256" key="4">
    <source>
        <dbReference type="ARBA" id="ARBA00022989"/>
    </source>
</evidence>
<evidence type="ECO:0000256" key="1">
    <source>
        <dbReference type="ARBA" id="ARBA00004651"/>
    </source>
</evidence>
<dbReference type="EMBL" id="MUTJ01000108">
    <property type="protein sequence ID" value="ONU74331.1"/>
    <property type="molecule type" value="Genomic_DNA"/>
</dbReference>
<dbReference type="Proteomes" id="UP000188543">
    <property type="component" value="Unassembled WGS sequence"/>
</dbReference>
<dbReference type="InterPro" id="IPR023845">
    <property type="entry name" value="DUF3817_TM"/>
</dbReference>
<dbReference type="PANTHER" id="PTHR40077">
    <property type="entry name" value="MEMBRANE PROTEIN-RELATED"/>
    <property type="match status" value="1"/>
</dbReference>
<sequence>MTGIGRLFALACLLEGLTWAGLLVGLFLKYATETTELGVWLFGRLHGVAFLFYVVVSIIAARRLQWPWWVTNIALLAAIPPLVTIPMETWFKRHGFLIGADDRKLQMQSTKG</sequence>
<gene>
    <name evidence="9" type="ORF">A8E72_23345</name>
    <name evidence="8" type="ORF">A8E72_38115</name>
</gene>
<dbReference type="AlphaFoldDB" id="A0A1V2VZP9"/>
<evidence type="ECO:0000313" key="9">
    <source>
        <dbReference type="EMBL" id="ONU81334.1"/>
    </source>
</evidence>
<dbReference type="Pfam" id="PF12823">
    <property type="entry name" value="DUF3817"/>
    <property type="match status" value="1"/>
</dbReference>
<feature type="domain" description="DUF3817" evidence="7">
    <location>
        <begin position="6"/>
        <end position="93"/>
    </location>
</feature>
<evidence type="ECO:0000259" key="7">
    <source>
        <dbReference type="Pfam" id="PF12823"/>
    </source>
</evidence>
<keyword evidence="2" id="KW-1003">Cell membrane</keyword>
<dbReference type="EMBL" id="MUTJ01000074">
    <property type="protein sequence ID" value="ONU81334.1"/>
    <property type="molecule type" value="Genomic_DNA"/>
</dbReference>
<evidence type="ECO:0000313" key="8">
    <source>
        <dbReference type="EMBL" id="ONU74331.1"/>
    </source>
</evidence>
<evidence type="ECO:0000256" key="6">
    <source>
        <dbReference type="SAM" id="Phobius"/>
    </source>
</evidence>
<keyword evidence="5 6" id="KW-0472">Membrane</keyword>
<dbReference type="GO" id="GO:0005886">
    <property type="term" value="C:plasma membrane"/>
    <property type="evidence" value="ECO:0007669"/>
    <property type="project" value="UniProtKB-SubCell"/>
</dbReference>
<comment type="caution">
    <text evidence="9">The sequence shown here is derived from an EMBL/GenBank/DDBJ whole genome shotgun (WGS) entry which is preliminary data.</text>
</comment>
<keyword evidence="4 6" id="KW-1133">Transmembrane helix</keyword>
<keyword evidence="3 6" id="KW-0812">Transmembrane</keyword>
<reference evidence="9 10" key="1">
    <citation type="submission" date="2016-08" db="EMBL/GenBank/DDBJ databases">
        <authorList>
            <person name="Seilhamer J.J."/>
        </authorList>
    </citation>
    <scope>NUCLEOTIDE SEQUENCE [LARGE SCALE GENOMIC DNA]</scope>
    <source>
        <strain evidence="9 10">VC14762</strain>
    </source>
</reference>
<organism evidence="9 10">
    <name type="scientific">Burkholderia cenocepacia</name>
    <dbReference type="NCBI Taxonomy" id="95486"/>
    <lineage>
        <taxon>Bacteria</taxon>
        <taxon>Pseudomonadati</taxon>
        <taxon>Pseudomonadota</taxon>
        <taxon>Betaproteobacteria</taxon>
        <taxon>Burkholderiales</taxon>
        <taxon>Burkholderiaceae</taxon>
        <taxon>Burkholderia</taxon>
        <taxon>Burkholderia cepacia complex</taxon>
    </lineage>
</organism>
<evidence type="ECO:0000256" key="3">
    <source>
        <dbReference type="ARBA" id="ARBA00022692"/>
    </source>
</evidence>
<name>A0A1V2VZP9_9BURK</name>
<evidence type="ECO:0000256" key="5">
    <source>
        <dbReference type="ARBA" id="ARBA00023136"/>
    </source>
</evidence>
<dbReference type="NCBIfam" id="TIGR03954">
    <property type="entry name" value="integ_memb_HG"/>
    <property type="match status" value="1"/>
</dbReference>
<dbReference type="OrthoDB" id="5999047at2"/>
<comment type="subcellular location">
    <subcellularLocation>
        <location evidence="1">Cell membrane</location>
        <topology evidence="1">Multi-pass membrane protein</topology>
    </subcellularLocation>
</comment>